<evidence type="ECO:0000313" key="1">
    <source>
        <dbReference type="EMBL" id="KAJ2972992.1"/>
    </source>
</evidence>
<gene>
    <name evidence="1" type="ORF">NQ176_g6849</name>
</gene>
<comment type="caution">
    <text evidence="1">The sequence shown here is derived from an EMBL/GenBank/DDBJ whole genome shotgun (WGS) entry which is preliminary data.</text>
</comment>
<reference evidence="1" key="1">
    <citation type="submission" date="2022-08" db="EMBL/GenBank/DDBJ databases">
        <title>Genome Sequence of Lecanicillium fungicola.</title>
        <authorList>
            <person name="Buettner E."/>
        </authorList>
    </citation>
    <scope>NUCLEOTIDE SEQUENCE</scope>
    <source>
        <strain evidence="1">Babe33</strain>
    </source>
</reference>
<protein>
    <submittedName>
        <fullName evidence="1">Uncharacterized protein</fullName>
    </submittedName>
</protein>
<evidence type="ECO:0000313" key="2">
    <source>
        <dbReference type="Proteomes" id="UP001143910"/>
    </source>
</evidence>
<dbReference type="Proteomes" id="UP001143910">
    <property type="component" value="Unassembled WGS sequence"/>
</dbReference>
<name>A0ACC1N255_9HYPO</name>
<accession>A0ACC1N255</accession>
<keyword evidence="2" id="KW-1185">Reference proteome</keyword>
<sequence>MLSSLSRRSRLCRFLAASLLSTGRLANAAGYNLDMNSIQSIQDTAKGLATDLVSFYTGNKPGGIPGLLPDPYYWWEAGAMMGTLIDYWYYTGDSEYNDLITQALLFQVGDHDDYMPNNQTLTEGNDDQGFWGLAVMSAAEYNFPNPPADKPQWLALAQAVFNTQAARWDTEHCNGGLRWQIYQWNRGYDYKNSISQACFFSLGARLALYTGNQTYADWASKTWDWMWSTGFINNETYYIIDGAAIGSNCTSYSPYQFSYNAGGFILGAAAMYNHTESKVWKDRLDGLIRGSKVFFTGDNLDIMTEVACESVDRCNTDQQSFKAYLSRWLAAATQWAPDIYSTVIPYLQASAKAAINQCVGGSNGRMCGLKWANNGQYDGTTGVGQQMAALEVLLSTTIKDRAAPLTADTGGTSKGDVNAGSGDIGRTNPVPVFKPPTAGDKAGGAFLTLFIVAGIVGALTWLLLDETSDKKMIPQVKGSLANMKAVLSGGQIAGGGFVAAAAAGATSGDSSPPMAEKGPRTGVQSLSSRSSHISNERSIEDMPVTIGNVQNTSGSSSRRSSNMPLGWPRNSVARQGPIGQAVSAGDVESTSDDVDRITPVSTYHAM</sequence>
<proteinExistence type="predicted"/>
<organism evidence="1 2">
    <name type="scientific">Zarea fungicola</name>
    <dbReference type="NCBI Taxonomy" id="93591"/>
    <lineage>
        <taxon>Eukaryota</taxon>
        <taxon>Fungi</taxon>
        <taxon>Dikarya</taxon>
        <taxon>Ascomycota</taxon>
        <taxon>Pezizomycotina</taxon>
        <taxon>Sordariomycetes</taxon>
        <taxon>Hypocreomycetidae</taxon>
        <taxon>Hypocreales</taxon>
        <taxon>Cordycipitaceae</taxon>
        <taxon>Zarea</taxon>
    </lineage>
</organism>
<dbReference type="EMBL" id="JANJQO010001046">
    <property type="protein sequence ID" value="KAJ2972992.1"/>
    <property type="molecule type" value="Genomic_DNA"/>
</dbReference>